<organism evidence="10 11">
    <name type="scientific">Mesorhizobium captivum</name>
    <dbReference type="NCBI Taxonomy" id="3072319"/>
    <lineage>
        <taxon>Bacteria</taxon>
        <taxon>Pseudomonadati</taxon>
        <taxon>Pseudomonadota</taxon>
        <taxon>Alphaproteobacteria</taxon>
        <taxon>Hyphomicrobiales</taxon>
        <taxon>Phyllobacteriaceae</taxon>
        <taxon>Mesorhizobium</taxon>
    </lineage>
</organism>
<dbReference type="Proteomes" id="UP001271249">
    <property type="component" value="Unassembled WGS sequence"/>
</dbReference>
<proteinExistence type="inferred from homology"/>
<comment type="subcellular location">
    <subcellularLocation>
        <location evidence="1">Cell membrane</location>
        <topology evidence="1">Multi-pass membrane protein</topology>
    </subcellularLocation>
</comment>
<evidence type="ECO:0000256" key="5">
    <source>
        <dbReference type="ARBA" id="ARBA00022692"/>
    </source>
</evidence>
<evidence type="ECO:0000256" key="2">
    <source>
        <dbReference type="ARBA" id="ARBA00008335"/>
    </source>
</evidence>
<evidence type="ECO:0000256" key="4">
    <source>
        <dbReference type="ARBA" id="ARBA00022475"/>
    </source>
</evidence>
<feature type="transmembrane region" description="Helical" evidence="8">
    <location>
        <begin position="344"/>
        <end position="366"/>
    </location>
</feature>
<evidence type="ECO:0000256" key="6">
    <source>
        <dbReference type="ARBA" id="ARBA00022989"/>
    </source>
</evidence>
<dbReference type="PANTHER" id="PTHR43271:SF2">
    <property type="entry name" value="BLL2771 PROTEIN"/>
    <property type="match status" value="1"/>
</dbReference>
<keyword evidence="5 8" id="KW-0812">Transmembrane</keyword>
<keyword evidence="6 8" id="KW-1133">Transmembrane helix</keyword>
<feature type="transmembrane region" description="Helical" evidence="8">
    <location>
        <begin position="226"/>
        <end position="245"/>
    </location>
</feature>
<comment type="similarity">
    <text evidence="2">Belongs to the major facilitator superfamily.</text>
</comment>
<dbReference type="PANTHER" id="PTHR43271">
    <property type="entry name" value="BLL2771 PROTEIN"/>
    <property type="match status" value="1"/>
</dbReference>
<evidence type="ECO:0000256" key="8">
    <source>
        <dbReference type="SAM" id="Phobius"/>
    </source>
</evidence>
<feature type="transmembrane region" description="Helical" evidence="8">
    <location>
        <begin position="55"/>
        <end position="79"/>
    </location>
</feature>
<keyword evidence="3" id="KW-0813">Transport</keyword>
<evidence type="ECO:0000256" key="7">
    <source>
        <dbReference type="ARBA" id="ARBA00023136"/>
    </source>
</evidence>
<protein>
    <submittedName>
        <fullName evidence="10">MFS transporter</fullName>
    </submittedName>
</protein>
<dbReference type="EMBL" id="JAVIJC010000004">
    <property type="protein sequence ID" value="MDX8491046.1"/>
    <property type="molecule type" value="Genomic_DNA"/>
</dbReference>
<keyword evidence="11" id="KW-1185">Reference proteome</keyword>
<feature type="transmembrane region" description="Helical" evidence="8">
    <location>
        <begin position="372"/>
        <end position="395"/>
    </location>
</feature>
<evidence type="ECO:0000313" key="11">
    <source>
        <dbReference type="Proteomes" id="UP001271249"/>
    </source>
</evidence>
<evidence type="ECO:0000256" key="1">
    <source>
        <dbReference type="ARBA" id="ARBA00004651"/>
    </source>
</evidence>
<comment type="caution">
    <text evidence="10">The sequence shown here is derived from an EMBL/GenBank/DDBJ whole genome shotgun (WGS) entry which is preliminary data.</text>
</comment>
<name>A0ABU4YWG7_9HYPH</name>
<reference evidence="10 11" key="1">
    <citation type="submission" date="2023-08" db="EMBL/GenBank/DDBJ databases">
        <title>Implementing the SeqCode for naming new Mesorhizobium species isolated from Vachellia karroo root nodules.</title>
        <authorList>
            <person name="Van Lill M."/>
        </authorList>
    </citation>
    <scope>NUCLEOTIDE SEQUENCE [LARGE SCALE GENOMIC DNA]</scope>
    <source>
        <strain evidence="10 11">VK22B</strain>
    </source>
</reference>
<accession>A0ABU4YWG7</accession>
<feature type="transmembrane region" description="Helical" evidence="8">
    <location>
        <begin position="285"/>
        <end position="306"/>
    </location>
</feature>
<evidence type="ECO:0000313" key="10">
    <source>
        <dbReference type="EMBL" id="MDX8491046.1"/>
    </source>
</evidence>
<keyword evidence="7 8" id="KW-0472">Membrane</keyword>
<dbReference type="Pfam" id="PF07690">
    <property type="entry name" value="MFS_1"/>
    <property type="match status" value="2"/>
</dbReference>
<feature type="transmembrane region" description="Helical" evidence="8">
    <location>
        <begin position="312"/>
        <end position="332"/>
    </location>
</feature>
<dbReference type="InterPro" id="IPR020846">
    <property type="entry name" value="MFS_dom"/>
</dbReference>
<gene>
    <name evidence="10" type="ORF">RFN29_05585</name>
</gene>
<feature type="transmembrane region" description="Helical" evidence="8">
    <location>
        <begin position="173"/>
        <end position="195"/>
    </location>
</feature>
<feature type="domain" description="Major facilitator superfamily (MFS) profile" evidence="9">
    <location>
        <begin position="21"/>
        <end position="400"/>
    </location>
</feature>
<dbReference type="InterPro" id="IPR011701">
    <property type="entry name" value="MFS"/>
</dbReference>
<keyword evidence="4" id="KW-1003">Cell membrane</keyword>
<dbReference type="InterPro" id="IPR036259">
    <property type="entry name" value="MFS_trans_sf"/>
</dbReference>
<dbReference type="RefSeq" id="WP_320225128.1">
    <property type="nucleotide sequence ID" value="NZ_JAVIJC010000004.1"/>
</dbReference>
<evidence type="ECO:0000256" key="3">
    <source>
        <dbReference type="ARBA" id="ARBA00022448"/>
    </source>
</evidence>
<feature type="transmembrane region" description="Helical" evidence="8">
    <location>
        <begin position="20"/>
        <end position="43"/>
    </location>
</feature>
<dbReference type="PROSITE" id="PS50850">
    <property type="entry name" value="MFS"/>
    <property type="match status" value="1"/>
</dbReference>
<feature type="transmembrane region" description="Helical" evidence="8">
    <location>
        <begin position="251"/>
        <end position="273"/>
    </location>
</feature>
<dbReference type="Gene3D" id="1.20.1250.20">
    <property type="entry name" value="MFS general substrate transporter like domains"/>
    <property type="match status" value="1"/>
</dbReference>
<dbReference type="CDD" id="cd17324">
    <property type="entry name" value="MFS_NepI_like"/>
    <property type="match status" value="1"/>
</dbReference>
<sequence length="400" mass="41370">MTTSEHIEPTRLRMAAADGWRFGIIAVIAFLTLVDLFATQAILPSLVIRFGVSRATMGFAVNASTFGMALAGMAVALFGQGIDRRNGIWMSLVALAVPTTLLSQTDSIVVFALLRVAQGLCMSTAFTLTMAYLAEHFSSRQATGALAAYVTGNVASNFFGRLMSAAVADTFGISTNFLTFAALNLIGAALVWATLQKTSGMMRASADGGHPRSAWKGPLANAELRACFGIGFLILFVFIGTFTYVNFQLVAAPLSLTPMALGAVYFVFLPSMLTTPLAGRVASAIGPRAGVGATLGLAIVGLLLLLAPSLPVVLAGMSLVAIGTFLAQAIATGHVSRTASRDRAAASGIYLASYYAGGLAGSLVIGQIYDRIGWTACVAALAVVLVAAIVAARALKAPTT</sequence>
<evidence type="ECO:0000259" key="9">
    <source>
        <dbReference type="PROSITE" id="PS50850"/>
    </source>
</evidence>
<dbReference type="SUPFAM" id="SSF103473">
    <property type="entry name" value="MFS general substrate transporter"/>
    <property type="match status" value="1"/>
</dbReference>